<sequence length="400" mass="42383">MPTESIRIKTTLGHELSGSLELPTGLVRGAALFAHCFTCTQKSRAAVAITRALAARGIASLRFDFTGLGGSEGEFGRAGFATDVSDLVAAGRFLAGRFGDGILLVGHSLGGAAVLAAAEQMGGVAAVATIGAPSDVPHVLENIEGDLKAIEASGSGAVTIGGRKFDLSSEFIANTMQTDLLERVAAMRLPMLVLHSPTDQIVGIEHAGQIFDAAFHPKSFVSMAGADHLLLNKEDAAFAADMVASWASRYLPLRDELEMPENGVIVRTGNGKFGTEVHTESHRFVADEPASYGGDDTAPTPYDLLNAALGTCTAMTIKMYADRKGMAFEGTTIHITHDRDHGTDCDHCEDGARIQSLDRRIELHGDLSAEERAKLIEIADKCPVHRTLEGELHIHTDVAD</sequence>
<dbReference type="Pfam" id="PF02566">
    <property type="entry name" value="OsmC"/>
    <property type="match status" value="1"/>
</dbReference>
<dbReference type="SUPFAM" id="SSF53474">
    <property type="entry name" value="alpha/beta-Hydrolases"/>
    <property type="match status" value="1"/>
</dbReference>
<dbReference type="Proteomes" id="UP000253727">
    <property type="component" value="Unassembled WGS sequence"/>
</dbReference>
<dbReference type="InterPro" id="IPR003718">
    <property type="entry name" value="OsmC/Ohr_fam"/>
</dbReference>
<dbReference type="SUPFAM" id="SSF82784">
    <property type="entry name" value="OsmC-like"/>
    <property type="match status" value="1"/>
</dbReference>
<reference evidence="2 3" key="1">
    <citation type="submission" date="2018-04" db="EMBL/GenBank/DDBJ databases">
        <title>Altererythrobacter sp. HME9302 genome sequencing and assembly.</title>
        <authorList>
            <person name="Kang H."/>
            <person name="Kim H."/>
            <person name="Joh K."/>
        </authorList>
    </citation>
    <scope>NUCLEOTIDE SEQUENCE [LARGE SCALE GENOMIC DNA]</scope>
    <source>
        <strain evidence="2 3">HME9302</strain>
    </source>
</reference>
<organism evidence="2 3">
    <name type="scientific">Alteripontixanthobacter maritimus</name>
    <dbReference type="NCBI Taxonomy" id="2161824"/>
    <lineage>
        <taxon>Bacteria</taxon>
        <taxon>Pseudomonadati</taxon>
        <taxon>Pseudomonadota</taxon>
        <taxon>Alphaproteobacteria</taxon>
        <taxon>Sphingomonadales</taxon>
        <taxon>Erythrobacteraceae</taxon>
        <taxon>Alteripontixanthobacter</taxon>
    </lineage>
</organism>
<dbReference type="RefSeq" id="WP_115367502.1">
    <property type="nucleotide sequence ID" value="NZ_QBKA01000002.1"/>
</dbReference>
<protein>
    <recommendedName>
        <fullName evidence="1">AB hydrolase-1 domain-containing protein</fullName>
    </recommendedName>
</protein>
<evidence type="ECO:0000259" key="1">
    <source>
        <dbReference type="Pfam" id="PF12697"/>
    </source>
</evidence>
<dbReference type="Gene3D" id="3.30.300.20">
    <property type="match status" value="1"/>
</dbReference>
<feature type="domain" description="AB hydrolase-1" evidence="1">
    <location>
        <begin position="32"/>
        <end position="239"/>
    </location>
</feature>
<dbReference type="Gene3D" id="3.40.50.1820">
    <property type="entry name" value="alpha/beta hydrolase"/>
    <property type="match status" value="1"/>
</dbReference>
<name>A0A369Q4U7_9SPHN</name>
<dbReference type="AlphaFoldDB" id="A0A369Q4U7"/>
<evidence type="ECO:0000313" key="2">
    <source>
        <dbReference type="EMBL" id="RDC59923.1"/>
    </source>
</evidence>
<dbReference type="InterPro" id="IPR015946">
    <property type="entry name" value="KH_dom-like_a/b"/>
</dbReference>
<gene>
    <name evidence="2" type="ORF">HME9302_01120</name>
</gene>
<dbReference type="OrthoDB" id="9789573at2"/>
<dbReference type="EMBL" id="QBKA01000002">
    <property type="protein sequence ID" value="RDC59923.1"/>
    <property type="molecule type" value="Genomic_DNA"/>
</dbReference>
<dbReference type="PANTHER" id="PTHR39624">
    <property type="entry name" value="PROTEIN INVOLVED IN RIMO-MEDIATED BETA-METHYLTHIOLATION OF RIBOSOMAL PROTEIN S12 YCAO"/>
    <property type="match status" value="1"/>
</dbReference>
<dbReference type="Pfam" id="PF12697">
    <property type="entry name" value="Abhydrolase_6"/>
    <property type="match status" value="1"/>
</dbReference>
<dbReference type="InterPro" id="IPR000073">
    <property type="entry name" value="AB_hydrolase_1"/>
</dbReference>
<dbReference type="PANTHER" id="PTHR39624:SF2">
    <property type="entry name" value="OSMC-LIKE PROTEIN"/>
    <property type="match status" value="1"/>
</dbReference>
<evidence type="ECO:0000313" key="3">
    <source>
        <dbReference type="Proteomes" id="UP000253727"/>
    </source>
</evidence>
<accession>A0A369Q4U7</accession>
<comment type="caution">
    <text evidence="2">The sequence shown here is derived from an EMBL/GenBank/DDBJ whole genome shotgun (WGS) entry which is preliminary data.</text>
</comment>
<keyword evidence="3" id="KW-1185">Reference proteome</keyword>
<dbReference type="InterPro" id="IPR036102">
    <property type="entry name" value="OsmC/Ohrsf"/>
</dbReference>
<proteinExistence type="predicted"/>
<dbReference type="InterPro" id="IPR029058">
    <property type="entry name" value="AB_hydrolase_fold"/>
</dbReference>